<name>A0A0E9TXW3_ANGAN</name>
<evidence type="ECO:0000256" key="1">
    <source>
        <dbReference type="SAM" id="Phobius"/>
    </source>
</evidence>
<sequence length="46" mass="5971">MFPFLCWMWDVVMNRFAFFWGIQNMFYSFVFFYGLFYIYLNKIWCH</sequence>
<protein>
    <submittedName>
        <fullName evidence="2">Uncharacterized protein</fullName>
    </submittedName>
</protein>
<organism evidence="2">
    <name type="scientific">Anguilla anguilla</name>
    <name type="common">European freshwater eel</name>
    <name type="synonym">Muraena anguilla</name>
    <dbReference type="NCBI Taxonomy" id="7936"/>
    <lineage>
        <taxon>Eukaryota</taxon>
        <taxon>Metazoa</taxon>
        <taxon>Chordata</taxon>
        <taxon>Craniata</taxon>
        <taxon>Vertebrata</taxon>
        <taxon>Euteleostomi</taxon>
        <taxon>Actinopterygii</taxon>
        <taxon>Neopterygii</taxon>
        <taxon>Teleostei</taxon>
        <taxon>Anguilliformes</taxon>
        <taxon>Anguillidae</taxon>
        <taxon>Anguilla</taxon>
    </lineage>
</organism>
<reference evidence="2" key="2">
    <citation type="journal article" date="2015" name="Fish Shellfish Immunol.">
        <title>Early steps in the European eel (Anguilla anguilla)-Vibrio vulnificus interaction in the gills: Role of the RtxA13 toxin.</title>
        <authorList>
            <person name="Callol A."/>
            <person name="Pajuelo D."/>
            <person name="Ebbesson L."/>
            <person name="Teles M."/>
            <person name="MacKenzie S."/>
            <person name="Amaro C."/>
        </authorList>
    </citation>
    <scope>NUCLEOTIDE SEQUENCE</scope>
</reference>
<proteinExistence type="predicted"/>
<evidence type="ECO:0000313" key="2">
    <source>
        <dbReference type="EMBL" id="JAH58292.1"/>
    </source>
</evidence>
<keyword evidence="1" id="KW-0812">Transmembrane</keyword>
<reference evidence="2" key="1">
    <citation type="submission" date="2014-11" db="EMBL/GenBank/DDBJ databases">
        <authorList>
            <person name="Amaro Gonzalez C."/>
        </authorList>
    </citation>
    <scope>NUCLEOTIDE SEQUENCE</scope>
</reference>
<accession>A0A0E9TXW3</accession>
<keyword evidence="1" id="KW-1133">Transmembrane helix</keyword>
<dbReference type="EMBL" id="GBXM01050285">
    <property type="protein sequence ID" value="JAH58292.1"/>
    <property type="molecule type" value="Transcribed_RNA"/>
</dbReference>
<feature type="transmembrane region" description="Helical" evidence="1">
    <location>
        <begin position="17"/>
        <end position="40"/>
    </location>
</feature>
<keyword evidence="1" id="KW-0472">Membrane</keyword>
<dbReference type="AlphaFoldDB" id="A0A0E9TXW3"/>